<keyword evidence="1" id="KW-1133">Transmembrane helix</keyword>
<gene>
    <name evidence="2" type="ORF">VXJ25_04660</name>
</gene>
<dbReference type="Proteomes" id="UP001332931">
    <property type="component" value="Unassembled WGS sequence"/>
</dbReference>
<feature type="transmembrane region" description="Helical" evidence="1">
    <location>
        <begin position="44"/>
        <end position="63"/>
    </location>
</feature>
<reference evidence="2 3" key="1">
    <citation type="submission" date="2024-01" db="EMBL/GenBank/DDBJ databases">
        <title>Description of Olsenella sp. nov., isolated from pig feces.</title>
        <authorList>
            <person name="Chang Y.-H."/>
        </authorList>
    </citation>
    <scope>NUCLEOTIDE SEQUENCE [LARGE SCALE GENOMIC DNA]</scope>
    <source>
        <strain evidence="2 3">YH-ols2223</strain>
    </source>
</reference>
<evidence type="ECO:0000256" key="1">
    <source>
        <dbReference type="SAM" id="Phobius"/>
    </source>
</evidence>
<feature type="transmembrane region" description="Helical" evidence="1">
    <location>
        <begin position="12"/>
        <end position="32"/>
    </location>
</feature>
<name>A0ABU7R9U4_9ACTN</name>
<dbReference type="RefSeq" id="WP_330958045.1">
    <property type="nucleotide sequence ID" value="NZ_JAZGJQ010000003.1"/>
</dbReference>
<protein>
    <submittedName>
        <fullName evidence="2">Uncharacterized protein</fullName>
    </submittedName>
</protein>
<keyword evidence="1" id="KW-0472">Membrane</keyword>
<sequence>MSPESKRIKVFTLISLVYGLVSLFCGIFMVSALGEQTPVGAAEAGGGVVSFVLGIRGSLLANVPNKAGGLMRLSGVLLLVQVALIAAVVVLVGPAAAQAHAPALALMCAGAVVTLVVFCLSRALHRRNLAK</sequence>
<feature type="transmembrane region" description="Helical" evidence="1">
    <location>
        <begin position="75"/>
        <end position="97"/>
    </location>
</feature>
<comment type="caution">
    <text evidence="2">The sequence shown here is derived from an EMBL/GenBank/DDBJ whole genome shotgun (WGS) entry which is preliminary data.</text>
</comment>
<keyword evidence="3" id="KW-1185">Reference proteome</keyword>
<dbReference type="EMBL" id="JAZGJQ010000003">
    <property type="protein sequence ID" value="MEE6147283.1"/>
    <property type="molecule type" value="Genomic_DNA"/>
</dbReference>
<evidence type="ECO:0000313" key="3">
    <source>
        <dbReference type="Proteomes" id="UP001332931"/>
    </source>
</evidence>
<organism evidence="2 3">
    <name type="scientific">Olsenella absiana</name>
    <dbReference type="NCBI Taxonomy" id="3115222"/>
    <lineage>
        <taxon>Bacteria</taxon>
        <taxon>Bacillati</taxon>
        <taxon>Actinomycetota</taxon>
        <taxon>Coriobacteriia</taxon>
        <taxon>Coriobacteriales</taxon>
        <taxon>Atopobiaceae</taxon>
        <taxon>Olsenella</taxon>
    </lineage>
</organism>
<feature type="transmembrane region" description="Helical" evidence="1">
    <location>
        <begin position="103"/>
        <end position="124"/>
    </location>
</feature>
<accession>A0ABU7R9U4</accession>
<proteinExistence type="predicted"/>
<evidence type="ECO:0000313" key="2">
    <source>
        <dbReference type="EMBL" id="MEE6147283.1"/>
    </source>
</evidence>
<keyword evidence="1" id="KW-0812">Transmembrane</keyword>